<dbReference type="GO" id="GO:0004721">
    <property type="term" value="F:phosphoprotein phosphatase activity"/>
    <property type="evidence" value="ECO:0007669"/>
    <property type="project" value="InterPro"/>
</dbReference>
<accession>A0A9D9E6H9</accession>
<protein>
    <submittedName>
        <fullName evidence="1">Tyrosine-protein phosphatase</fullName>
    </submittedName>
</protein>
<reference evidence="1" key="2">
    <citation type="journal article" date="2021" name="PeerJ">
        <title>Extensive microbial diversity within the chicken gut microbiome revealed by metagenomics and culture.</title>
        <authorList>
            <person name="Gilroy R."/>
            <person name="Ravi A."/>
            <person name="Getino M."/>
            <person name="Pursley I."/>
            <person name="Horton D.L."/>
            <person name="Alikhan N.F."/>
            <person name="Baker D."/>
            <person name="Gharbi K."/>
            <person name="Hall N."/>
            <person name="Watson M."/>
            <person name="Adriaenssens E.M."/>
            <person name="Foster-Nyarko E."/>
            <person name="Jarju S."/>
            <person name="Secka A."/>
            <person name="Antonio M."/>
            <person name="Oren A."/>
            <person name="Chaudhuri R.R."/>
            <person name="La Ragione R."/>
            <person name="Hildebrand F."/>
            <person name="Pallen M.J."/>
        </authorList>
    </citation>
    <scope>NUCLEOTIDE SEQUENCE</scope>
    <source>
        <strain evidence="1">C6-149</strain>
    </source>
</reference>
<dbReference type="InterPro" id="IPR029021">
    <property type="entry name" value="Prot-tyrosine_phosphatase-like"/>
</dbReference>
<evidence type="ECO:0000313" key="1">
    <source>
        <dbReference type="EMBL" id="MBO8441808.1"/>
    </source>
</evidence>
<dbReference type="InterPro" id="IPR026893">
    <property type="entry name" value="Tyr/Ser_Pase_IphP-type"/>
</dbReference>
<name>A0A9D9E6H9_9LACO</name>
<dbReference type="EMBL" id="JADIMP010000085">
    <property type="protein sequence ID" value="MBO8441808.1"/>
    <property type="molecule type" value="Genomic_DNA"/>
</dbReference>
<gene>
    <name evidence="1" type="ORF">IAA89_05200</name>
</gene>
<sequence>MDKTVLIKNGINIRDLGGLPAENGKILKYKKVLRSGKLENISNIEFKYLIDKYNLSLIVDLRTKKEIINHPDSKCLDIKYLNIPVSKVDMSHSETGLSRTEALKRTGYGKQQMLYMYRNLITSKYSQKKYHDFFENILSVGKQKSVLFHCTAGKDRTGLASIYLLNALGIKKEAIKQDYLDSNKFLQDYLAMKFRQIPISSRIVRENLMSLWSVNTDYYDFILKTINDFAGNIDNYLSSVLGLNLEIKSYLRERFLQ</sequence>
<dbReference type="Pfam" id="PF13350">
    <property type="entry name" value="Y_phosphatase3"/>
    <property type="match status" value="1"/>
</dbReference>
<reference evidence="1" key="1">
    <citation type="submission" date="2020-10" db="EMBL/GenBank/DDBJ databases">
        <authorList>
            <person name="Gilroy R."/>
        </authorList>
    </citation>
    <scope>NUCLEOTIDE SEQUENCE</scope>
    <source>
        <strain evidence="1">C6-149</strain>
    </source>
</reference>
<evidence type="ECO:0000313" key="2">
    <source>
        <dbReference type="Proteomes" id="UP000823614"/>
    </source>
</evidence>
<dbReference type="PROSITE" id="PS00383">
    <property type="entry name" value="TYR_PHOSPHATASE_1"/>
    <property type="match status" value="1"/>
</dbReference>
<dbReference type="SUPFAM" id="SSF52799">
    <property type="entry name" value="(Phosphotyrosine protein) phosphatases II"/>
    <property type="match status" value="1"/>
</dbReference>
<dbReference type="InterPro" id="IPR016130">
    <property type="entry name" value="Tyr_Pase_AS"/>
</dbReference>
<dbReference type="Gene3D" id="3.90.190.10">
    <property type="entry name" value="Protein tyrosine phosphatase superfamily"/>
    <property type="match status" value="1"/>
</dbReference>
<dbReference type="Proteomes" id="UP000823614">
    <property type="component" value="Unassembled WGS sequence"/>
</dbReference>
<comment type="caution">
    <text evidence="1">The sequence shown here is derived from an EMBL/GenBank/DDBJ whole genome shotgun (WGS) entry which is preliminary data.</text>
</comment>
<proteinExistence type="predicted"/>
<dbReference type="AlphaFoldDB" id="A0A9D9E6H9"/>
<organism evidence="1 2">
    <name type="scientific">Candidatus Gallilactobacillus intestinavium</name>
    <dbReference type="NCBI Taxonomy" id="2840838"/>
    <lineage>
        <taxon>Bacteria</taxon>
        <taxon>Bacillati</taxon>
        <taxon>Bacillota</taxon>
        <taxon>Bacilli</taxon>
        <taxon>Lactobacillales</taxon>
        <taxon>Lactobacillaceae</taxon>
        <taxon>Lactobacillaceae incertae sedis</taxon>
        <taxon>Candidatus Gallilactobacillus</taxon>
    </lineage>
</organism>